<evidence type="ECO:0000256" key="1">
    <source>
        <dbReference type="ARBA" id="ARBA00004496"/>
    </source>
</evidence>
<dbReference type="PANTHER" id="PTHR18916">
    <property type="entry name" value="DYNACTIN 1-RELATED MICROTUBULE-BINDING"/>
    <property type="match status" value="1"/>
</dbReference>
<keyword evidence="2" id="KW-0963">Cytoplasm</keyword>
<evidence type="ECO:0000256" key="3">
    <source>
        <dbReference type="ARBA" id="ARBA00023186"/>
    </source>
</evidence>
<dbReference type="AlphaFoldDB" id="A0A0F7SQM1"/>
<dbReference type="PANTHER" id="PTHR18916:SF85">
    <property type="entry name" value="TUBULIN-FOLDING COFACTOR B"/>
    <property type="match status" value="1"/>
</dbReference>
<dbReference type="InterPro" id="IPR029071">
    <property type="entry name" value="Ubiquitin-like_domsf"/>
</dbReference>
<evidence type="ECO:0000313" key="6">
    <source>
        <dbReference type="EMBL" id="CED82994.1"/>
    </source>
</evidence>
<dbReference type="PROSITE" id="PS00845">
    <property type="entry name" value="CAP_GLY_1"/>
    <property type="match status" value="1"/>
</dbReference>
<dbReference type="GO" id="GO:0005938">
    <property type="term" value="C:cell cortex"/>
    <property type="evidence" value="ECO:0007669"/>
    <property type="project" value="TreeGrafter"/>
</dbReference>
<evidence type="ECO:0000259" key="5">
    <source>
        <dbReference type="PROSITE" id="PS50245"/>
    </source>
</evidence>
<dbReference type="InterPro" id="IPR000938">
    <property type="entry name" value="CAP-Gly_domain"/>
</dbReference>
<feature type="domain" description="CAP-Gly" evidence="5">
    <location>
        <begin position="188"/>
        <end position="224"/>
    </location>
</feature>
<dbReference type="GO" id="GO:0051010">
    <property type="term" value="F:microtubule plus-end binding"/>
    <property type="evidence" value="ECO:0007669"/>
    <property type="project" value="TreeGrafter"/>
</dbReference>
<protein>
    <submittedName>
        <fullName evidence="6">Alpha-tubulin folding cofactor B</fullName>
    </submittedName>
</protein>
<dbReference type="GO" id="GO:0005634">
    <property type="term" value="C:nucleus"/>
    <property type="evidence" value="ECO:0007669"/>
    <property type="project" value="TreeGrafter"/>
</dbReference>
<dbReference type="SUPFAM" id="SSF54236">
    <property type="entry name" value="Ubiquitin-like"/>
    <property type="match status" value="1"/>
</dbReference>
<organism evidence="6">
    <name type="scientific">Phaffia rhodozyma</name>
    <name type="common">Yeast</name>
    <name type="synonym">Xanthophyllomyces dendrorhous</name>
    <dbReference type="NCBI Taxonomy" id="264483"/>
    <lineage>
        <taxon>Eukaryota</taxon>
        <taxon>Fungi</taxon>
        <taxon>Dikarya</taxon>
        <taxon>Basidiomycota</taxon>
        <taxon>Agaricomycotina</taxon>
        <taxon>Tremellomycetes</taxon>
        <taxon>Cystofilobasidiales</taxon>
        <taxon>Mrakiaceae</taxon>
        <taxon>Phaffia</taxon>
    </lineage>
</organism>
<proteinExistence type="inferred from homology"/>
<dbReference type="Gene3D" id="3.10.20.90">
    <property type="entry name" value="Phosphatidylinositol 3-kinase Catalytic Subunit, Chain A, domain 1"/>
    <property type="match status" value="1"/>
</dbReference>
<accession>A0A0F7SQM1</accession>
<dbReference type="GO" id="GO:0031122">
    <property type="term" value="P:cytoplasmic microtubule organization"/>
    <property type="evidence" value="ECO:0007669"/>
    <property type="project" value="TreeGrafter"/>
</dbReference>
<dbReference type="InterPro" id="IPR045172">
    <property type="entry name" value="TBCB_Ubl"/>
</dbReference>
<sequence length="246" mass="27049">MEAFRSSLVTVWVSSPETHSERKFDLELTIAQLKGKLELITGIPYDYQSLSLLRSDEGELVRSLEGNDQNTLGSFGVVDWNCIKVANLDPNAGIGGNFTDTSQVDKFELTEEEYTKRPDTLQNYLKTNKLGPKYASTSEPATPTPVPSIPIQIHPGDRCEVVTAGAEMKQRGTIRFVGETQFGTGKNAGAWIGVEVDEPVGKNDGSVAGVRYFDSKPGYGLFVRPDKVTVGDFPEESLFDEDDEEM</sequence>
<dbReference type="InterPro" id="IPR000626">
    <property type="entry name" value="Ubiquitin-like_dom"/>
</dbReference>
<dbReference type="EMBL" id="LN483142">
    <property type="protein sequence ID" value="CED82994.1"/>
    <property type="molecule type" value="Genomic_DNA"/>
</dbReference>
<evidence type="ECO:0000256" key="2">
    <source>
        <dbReference type="ARBA" id="ARBA00022490"/>
    </source>
</evidence>
<dbReference type="GO" id="GO:0043014">
    <property type="term" value="F:alpha-tubulin binding"/>
    <property type="evidence" value="ECO:0007669"/>
    <property type="project" value="InterPro"/>
</dbReference>
<evidence type="ECO:0000256" key="4">
    <source>
        <dbReference type="ARBA" id="ARBA00025779"/>
    </source>
</evidence>
<dbReference type="GO" id="GO:0007021">
    <property type="term" value="P:tubulin complex assembly"/>
    <property type="evidence" value="ECO:0007669"/>
    <property type="project" value="InterPro"/>
</dbReference>
<dbReference type="InterPro" id="IPR036859">
    <property type="entry name" value="CAP-Gly_dom_sf"/>
</dbReference>
<comment type="subcellular location">
    <subcellularLocation>
        <location evidence="1">Cytoplasm</location>
    </subcellularLocation>
</comment>
<comment type="similarity">
    <text evidence="4">Belongs to the TBCB family.</text>
</comment>
<keyword evidence="3" id="KW-0143">Chaperone</keyword>
<dbReference type="Pfam" id="PF14560">
    <property type="entry name" value="Ubiquitin_2"/>
    <property type="match status" value="1"/>
</dbReference>
<dbReference type="Gene3D" id="2.30.30.190">
    <property type="entry name" value="CAP Gly-rich-like domain"/>
    <property type="match status" value="1"/>
</dbReference>
<dbReference type="Pfam" id="PF01302">
    <property type="entry name" value="CAP_GLY"/>
    <property type="match status" value="1"/>
</dbReference>
<dbReference type="SMART" id="SM01052">
    <property type="entry name" value="CAP_GLY"/>
    <property type="match status" value="1"/>
</dbReference>
<reference evidence="6" key="1">
    <citation type="submission" date="2014-08" db="EMBL/GenBank/DDBJ databases">
        <authorList>
            <person name="Sharma Rahul"/>
            <person name="Thines Marco"/>
        </authorList>
    </citation>
    <scope>NUCLEOTIDE SEQUENCE</scope>
</reference>
<dbReference type="CDD" id="cd01789">
    <property type="entry name" value="Ubl_TBCB"/>
    <property type="match status" value="1"/>
</dbReference>
<dbReference type="GO" id="GO:0035371">
    <property type="term" value="C:microtubule plus-end"/>
    <property type="evidence" value="ECO:0007669"/>
    <property type="project" value="TreeGrafter"/>
</dbReference>
<dbReference type="SUPFAM" id="SSF74924">
    <property type="entry name" value="Cap-Gly domain"/>
    <property type="match status" value="1"/>
</dbReference>
<dbReference type="PROSITE" id="PS50245">
    <property type="entry name" value="CAP_GLY_2"/>
    <property type="match status" value="1"/>
</dbReference>
<dbReference type="GO" id="GO:0007023">
    <property type="term" value="P:post-chaperonin tubulin folding pathway"/>
    <property type="evidence" value="ECO:0007669"/>
    <property type="project" value="InterPro"/>
</dbReference>
<name>A0A0F7SQM1_PHARH</name>